<evidence type="ECO:0000313" key="4">
    <source>
        <dbReference type="Proteomes" id="UP001166286"/>
    </source>
</evidence>
<evidence type="ECO:0000259" key="2">
    <source>
        <dbReference type="Pfam" id="PF12937"/>
    </source>
</evidence>
<dbReference type="AlphaFoldDB" id="A0AA39R7A2"/>
<feature type="region of interest" description="Disordered" evidence="1">
    <location>
        <begin position="1"/>
        <end position="20"/>
    </location>
</feature>
<protein>
    <recommendedName>
        <fullName evidence="2">F-box domain-containing protein</fullName>
    </recommendedName>
</protein>
<keyword evidence="4" id="KW-1185">Reference proteome</keyword>
<reference evidence="3" key="1">
    <citation type="submission" date="2023-03" db="EMBL/GenBank/DDBJ databases">
        <title>Complete genome of Cladonia borealis.</title>
        <authorList>
            <person name="Park H."/>
        </authorList>
    </citation>
    <scope>NUCLEOTIDE SEQUENCE</scope>
    <source>
        <strain evidence="3">ANT050790</strain>
    </source>
</reference>
<dbReference type="InterPro" id="IPR036047">
    <property type="entry name" value="F-box-like_dom_sf"/>
</dbReference>
<accession>A0AA39R7A2</accession>
<organism evidence="3 4">
    <name type="scientific">Cladonia borealis</name>
    <dbReference type="NCBI Taxonomy" id="184061"/>
    <lineage>
        <taxon>Eukaryota</taxon>
        <taxon>Fungi</taxon>
        <taxon>Dikarya</taxon>
        <taxon>Ascomycota</taxon>
        <taxon>Pezizomycotina</taxon>
        <taxon>Lecanoromycetes</taxon>
        <taxon>OSLEUM clade</taxon>
        <taxon>Lecanoromycetidae</taxon>
        <taxon>Lecanorales</taxon>
        <taxon>Lecanorineae</taxon>
        <taxon>Cladoniaceae</taxon>
        <taxon>Cladonia</taxon>
    </lineage>
</organism>
<name>A0AA39R7A2_9LECA</name>
<dbReference type="CDD" id="cd09917">
    <property type="entry name" value="F-box_SF"/>
    <property type="match status" value="1"/>
</dbReference>
<sequence length="104" mass="12000">MDHATSSLASPPASNTKMQSQLPPEILLTIFEDVQDQRTLRHLRLVSSRFEELVTPIWCREVILKPELVAQYGLNHWLGRSRIPQFFRLTCYWDPRPSAAPGNK</sequence>
<gene>
    <name evidence="3" type="ORF">JMJ35_000850</name>
</gene>
<dbReference type="Pfam" id="PF12937">
    <property type="entry name" value="F-box-like"/>
    <property type="match status" value="1"/>
</dbReference>
<evidence type="ECO:0000256" key="1">
    <source>
        <dbReference type="SAM" id="MobiDB-lite"/>
    </source>
</evidence>
<feature type="domain" description="F-box" evidence="2">
    <location>
        <begin position="20"/>
        <end position="58"/>
    </location>
</feature>
<dbReference type="SUPFAM" id="SSF81383">
    <property type="entry name" value="F-box domain"/>
    <property type="match status" value="1"/>
</dbReference>
<proteinExistence type="predicted"/>
<dbReference type="InterPro" id="IPR001810">
    <property type="entry name" value="F-box_dom"/>
</dbReference>
<dbReference type="Proteomes" id="UP001166286">
    <property type="component" value="Unassembled WGS sequence"/>
</dbReference>
<dbReference type="EMBL" id="JAFEKC020000002">
    <property type="protein sequence ID" value="KAK0516247.1"/>
    <property type="molecule type" value="Genomic_DNA"/>
</dbReference>
<evidence type="ECO:0000313" key="3">
    <source>
        <dbReference type="EMBL" id="KAK0516247.1"/>
    </source>
</evidence>
<comment type="caution">
    <text evidence="3">The sequence shown here is derived from an EMBL/GenBank/DDBJ whole genome shotgun (WGS) entry which is preliminary data.</text>
</comment>